<keyword evidence="3 6" id="KW-1133">Transmembrane helix</keyword>
<evidence type="ECO:0000256" key="2">
    <source>
        <dbReference type="ARBA" id="ARBA00022692"/>
    </source>
</evidence>
<sequence length="351" mass="36610">MAPQTAASGNPFDEDRRHGRAQRWQLAGLVVLLAHATAAYALMTRMPEAPPQGAEQAPVLIDLAPPAQSSPSEAIEDAAPAQQTVDTNEPAPRGATTEPSPAEAEQPEANPEPAPAPDTAKPEPAAPPPASEPPPPQPQPPQPTPAPAEPQPQTEPEPATPPIPDAVPLPQPSPEPQPDATASPTASETVALPDAVPLPTARPQPPKPPRQAVRETPKAAPPPSRRKAPQRQDNRARQRQTATDSVAARGQSRNQASQGASVSRAEIAGWQSQVQARLNSASRRFSGRGAGTTRIAFAMDGNGRVIRVSVVASSGNPSLDAMAVELVRRASPFPAPPSGRDVSLTVPVRLR</sequence>
<comment type="subcellular location">
    <subcellularLocation>
        <location evidence="1">Membrane</location>
        <topology evidence="1">Single-pass membrane protein</topology>
    </subcellularLocation>
</comment>
<reference evidence="8" key="1">
    <citation type="submission" date="2021-03" db="EMBL/GenBank/DDBJ databases">
        <title>Whole genome sequence of Jiella sp. CQZ9-1.</title>
        <authorList>
            <person name="Tuo L."/>
        </authorList>
    </citation>
    <scope>NUCLEOTIDE SEQUENCE</scope>
    <source>
        <strain evidence="8">CQZ9-1</strain>
    </source>
</reference>
<protein>
    <submittedName>
        <fullName evidence="8">TonB family protein</fullName>
    </submittedName>
</protein>
<feature type="domain" description="TonB C-terminal" evidence="7">
    <location>
        <begin position="265"/>
        <end position="351"/>
    </location>
</feature>
<evidence type="ECO:0000256" key="6">
    <source>
        <dbReference type="SAM" id="Phobius"/>
    </source>
</evidence>
<dbReference type="EMBL" id="JAFMPP010000002">
    <property type="protein sequence ID" value="MBO0661608.1"/>
    <property type="molecule type" value="Genomic_DNA"/>
</dbReference>
<dbReference type="InterPro" id="IPR006260">
    <property type="entry name" value="TonB/TolA_C"/>
</dbReference>
<feature type="compositionally biased region" description="Polar residues" evidence="5">
    <location>
        <begin position="251"/>
        <end position="261"/>
    </location>
</feature>
<comment type="caution">
    <text evidence="8">The sequence shown here is derived from an EMBL/GenBank/DDBJ whole genome shotgun (WGS) entry which is preliminary data.</text>
</comment>
<dbReference type="PRINTS" id="PR01217">
    <property type="entry name" value="PRICHEXTENSN"/>
</dbReference>
<evidence type="ECO:0000313" key="9">
    <source>
        <dbReference type="Proteomes" id="UP000664122"/>
    </source>
</evidence>
<evidence type="ECO:0000256" key="4">
    <source>
        <dbReference type="ARBA" id="ARBA00023136"/>
    </source>
</evidence>
<dbReference type="GO" id="GO:0055085">
    <property type="term" value="P:transmembrane transport"/>
    <property type="evidence" value="ECO:0007669"/>
    <property type="project" value="InterPro"/>
</dbReference>
<accession>A0A939JR70</accession>
<dbReference type="NCBIfam" id="TIGR01352">
    <property type="entry name" value="tonB_Cterm"/>
    <property type="match status" value="1"/>
</dbReference>
<evidence type="ECO:0000313" key="8">
    <source>
        <dbReference type="EMBL" id="MBO0661608.1"/>
    </source>
</evidence>
<dbReference type="GO" id="GO:0016020">
    <property type="term" value="C:membrane"/>
    <property type="evidence" value="ECO:0007669"/>
    <property type="project" value="UniProtKB-SubCell"/>
</dbReference>
<feature type="region of interest" description="Disordered" evidence="5">
    <location>
        <begin position="49"/>
        <end position="264"/>
    </location>
</feature>
<evidence type="ECO:0000256" key="5">
    <source>
        <dbReference type="SAM" id="MobiDB-lite"/>
    </source>
</evidence>
<dbReference type="Pfam" id="PF13103">
    <property type="entry name" value="TonB_2"/>
    <property type="match status" value="1"/>
</dbReference>
<feature type="compositionally biased region" description="Pro residues" evidence="5">
    <location>
        <begin position="200"/>
        <end position="209"/>
    </location>
</feature>
<keyword evidence="9" id="KW-1185">Reference proteome</keyword>
<feature type="compositionally biased region" description="Pro residues" evidence="5">
    <location>
        <begin position="124"/>
        <end position="177"/>
    </location>
</feature>
<keyword evidence="4 6" id="KW-0472">Membrane</keyword>
<dbReference type="PROSITE" id="PS52015">
    <property type="entry name" value="TONB_CTD"/>
    <property type="match status" value="1"/>
</dbReference>
<organism evidence="8 9">
    <name type="scientific">Jiella flava</name>
    <dbReference type="NCBI Taxonomy" id="2816857"/>
    <lineage>
        <taxon>Bacteria</taxon>
        <taxon>Pseudomonadati</taxon>
        <taxon>Pseudomonadota</taxon>
        <taxon>Alphaproteobacteria</taxon>
        <taxon>Hyphomicrobiales</taxon>
        <taxon>Aurantimonadaceae</taxon>
        <taxon>Jiella</taxon>
    </lineage>
</organism>
<gene>
    <name evidence="8" type="ORF">J1C48_03380</name>
</gene>
<dbReference type="RefSeq" id="WP_207256319.1">
    <property type="nucleotide sequence ID" value="NZ_JAFMPP010000002.1"/>
</dbReference>
<evidence type="ECO:0000256" key="3">
    <source>
        <dbReference type="ARBA" id="ARBA00022989"/>
    </source>
</evidence>
<keyword evidence="2 6" id="KW-0812">Transmembrane</keyword>
<proteinExistence type="predicted"/>
<dbReference type="Gene3D" id="3.30.1150.10">
    <property type="match status" value="1"/>
</dbReference>
<name>A0A939JR70_9HYPH</name>
<dbReference type="AlphaFoldDB" id="A0A939JR70"/>
<dbReference type="SUPFAM" id="SSF74653">
    <property type="entry name" value="TolA/TonB C-terminal domain"/>
    <property type="match status" value="1"/>
</dbReference>
<dbReference type="Proteomes" id="UP000664122">
    <property type="component" value="Unassembled WGS sequence"/>
</dbReference>
<evidence type="ECO:0000256" key="1">
    <source>
        <dbReference type="ARBA" id="ARBA00004167"/>
    </source>
</evidence>
<feature type="transmembrane region" description="Helical" evidence="6">
    <location>
        <begin position="26"/>
        <end position="43"/>
    </location>
</feature>
<feature type="compositionally biased region" description="Low complexity" evidence="5">
    <location>
        <begin position="95"/>
        <end position="109"/>
    </location>
</feature>
<dbReference type="InterPro" id="IPR037682">
    <property type="entry name" value="TonB_C"/>
</dbReference>
<evidence type="ECO:0000259" key="7">
    <source>
        <dbReference type="PROSITE" id="PS52015"/>
    </source>
</evidence>